<accession>A0A6G7Y7M0</accession>
<dbReference type="Proteomes" id="UP000501058">
    <property type="component" value="Chromosome"/>
</dbReference>
<keyword evidence="2" id="KW-1185">Reference proteome</keyword>
<dbReference type="Gene3D" id="2.40.30.100">
    <property type="entry name" value="AF2212/PG0164-like"/>
    <property type="match status" value="1"/>
</dbReference>
<gene>
    <name evidence="1" type="ORF">G7070_11675</name>
</gene>
<dbReference type="EMBL" id="CP049865">
    <property type="protein sequence ID" value="QIK72812.1"/>
    <property type="molecule type" value="Genomic_DNA"/>
</dbReference>
<name>A0A6G7Y7M0_9ACTN</name>
<dbReference type="AlphaFoldDB" id="A0A6G7Y7M0"/>
<reference evidence="1 2" key="1">
    <citation type="submission" date="2020-03" db="EMBL/GenBank/DDBJ databases">
        <title>Propioniciclava sp. nov., isolated from Hydrophilus acuminatus.</title>
        <authorList>
            <person name="Hyun D.-W."/>
            <person name="Bae J.-W."/>
        </authorList>
    </citation>
    <scope>NUCLEOTIDE SEQUENCE [LARGE SCALE GENOMIC DNA]</scope>
    <source>
        <strain evidence="1 2">HDW11</strain>
    </source>
</reference>
<dbReference type="InterPro" id="IPR015018">
    <property type="entry name" value="DUF1905"/>
</dbReference>
<organism evidence="1 2">
    <name type="scientific">Propioniciclava coleopterorum</name>
    <dbReference type="NCBI Taxonomy" id="2714937"/>
    <lineage>
        <taxon>Bacteria</taxon>
        <taxon>Bacillati</taxon>
        <taxon>Actinomycetota</taxon>
        <taxon>Actinomycetes</taxon>
        <taxon>Propionibacteriales</taxon>
        <taxon>Propionibacteriaceae</taxon>
        <taxon>Propioniciclava</taxon>
    </lineage>
</organism>
<evidence type="ECO:0000313" key="1">
    <source>
        <dbReference type="EMBL" id="QIK72812.1"/>
    </source>
</evidence>
<dbReference type="Pfam" id="PF08922">
    <property type="entry name" value="DUF1905"/>
    <property type="match status" value="1"/>
</dbReference>
<dbReference type="Pfam" id="PF13376">
    <property type="entry name" value="OmdA"/>
    <property type="match status" value="1"/>
</dbReference>
<dbReference type="InterPro" id="IPR037079">
    <property type="entry name" value="AF2212/PG0164-like_sf"/>
</dbReference>
<dbReference type="SUPFAM" id="SSF141694">
    <property type="entry name" value="AF2212/PG0164-like"/>
    <property type="match status" value="1"/>
</dbReference>
<protein>
    <submittedName>
        <fullName evidence="1">DUF1905 domain-containing protein</fullName>
    </submittedName>
</protein>
<dbReference type="KEGG" id="prv:G7070_11675"/>
<sequence length="147" mass="15457">MTSIRFTTTIEATGPAASIPLSDAQAAELSSAKTPPVVVTIGDASARLRVTRMGGPACIGLSKASRAQLGVDIGDTVEVTVALDDGERTVDVPPLLAEALASDDRARRAFEALSFTRRKELARGIAEAKQEATRQRRLEAALAELRG</sequence>
<evidence type="ECO:0000313" key="2">
    <source>
        <dbReference type="Proteomes" id="UP000501058"/>
    </source>
</evidence>
<proteinExistence type="predicted"/>
<dbReference type="RefSeq" id="WP_166233887.1">
    <property type="nucleotide sequence ID" value="NZ_CP049865.1"/>
</dbReference>